<dbReference type="InterPro" id="IPR003491">
    <property type="entry name" value="REP-like_C"/>
</dbReference>
<protein>
    <submittedName>
        <fullName evidence="2">Replication initiation factor domain-containing protein</fullName>
    </submittedName>
</protein>
<dbReference type="RefSeq" id="WP_191036776.1">
    <property type="nucleotide sequence ID" value="NZ_CP061561.1"/>
</dbReference>
<reference evidence="3" key="1">
    <citation type="submission" date="2020-09" db="EMBL/GenBank/DDBJ databases">
        <title>Clinical and molecular characterization of Acinetobacter seifertii in Taiwan.</title>
        <authorList>
            <person name="Li L.-H."/>
            <person name="Yang Y.-S."/>
            <person name="Sun J.-R."/>
            <person name="Huang T.-W."/>
            <person name="Huang W.-C."/>
            <person name="Wang Y.-C."/>
            <person name="Kuo T.-H."/>
            <person name="Kuo S.-C."/>
            <person name="Chen T.-L."/>
        </authorList>
    </citation>
    <scope>NUCLEOTIDE SEQUENCE [LARGE SCALE GENOMIC DNA]</scope>
    <source>
        <strain evidence="3">AS73</strain>
    </source>
</reference>
<proteinExistence type="predicted"/>
<evidence type="ECO:0000313" key="3">
    <source>
        <dbReference type="Proteomes" id="UP000516862"/>
    </source>
</evidence>
<organism evidence="2 3">
    <name type="scientific">Acinetobacter seifertii</name>
    <dbReference type="NCBI Taxonomy" id="1530123"/>
    <lineage>
        <taxon>Bacteria</taxon>
        <taxon>Pseudomonadati</taxon>
        <taxon>Pseudomonadota</taxon>
        <taxon>Gammaproteobacteria</taxon>
        <taxon>Moraxellales</taxon>
        <taxon>Moraxellaceae</taxon>
        <taxon>Acinetobacter</taxon>
        <taxon>Acinetobacter calcoaceticus/baumannii complex</taxon>
    </lineage>
</organism>
<dbReference type="GO" id="GO:0003743">
    <property type="term" value="F:translation initiation factor activity"/>
    <property type="evidence" value="ECO:0007669"/>
    <property type="project" value="UniProtKB-KW"/>
</dbReference>
<gene>
    <name evidence="2" type="ORF">IC796_09575</name>
</gene>
<dbReference type="AlphaFoldDB" id="A0A7H2PW37"/>
<dbReference type="Pfam" id="PF02486">
    <property type="entry name" value="Rep_trans"/>
    <property type="match status" value="1"/>
</dbReference>
<reference evidence="2 3" key="2">
    <citation type="submission" date="2020-09" db="EMBL/GenBank/DDBJ databases">
        <authorList>
            <person name="Chen F.-J."/>
            <person name="Lee Y.-T."/>
        </authorList>
    </citation>
    <scope>NUCLEOTIDE SEQUENCE [LARGE SCALE GENOMIC DNA]</scope>
    <source>
        <strain evidence="2 3">AS73</strain>
    </source>
</reference>
<keyword evidence="2" id="KW-0648">Protein biosynthesis</keyword>
<sequence>MDKACELINKIQDFDKNIHQLTEVYEQSNSIMDEIVLAATYSEIDLRVCQNLKDYLNGVVQNKLNHCQQLITKKQKQPRENSVVQTFEHKIAKVLVNTAESTAKQGLQPPIYNMGVTDSQQVSEQWAFPRYLDNHKIISTGKGIVPVPIAAKVDNGIAGIDWVSFSIPLSRFHEKYSSLNPLVEDEALTELLESVIDQELFELFGFGLGQKRDKGMHFNKYAYTLQDDLGMVLYGNTQKSIIVQINGSGCALARKGWNEQLYKYLKQIKGSKLSRVDICFDDFEGEYITLDEADQWDTQEMFWVSGRVPDSRHAGNWKRPNGKGRTLYIGVRESGKSCRIYEKGKEKGDVLSEWVRIEVEFKASDRYLELEMLLSPSQYFIGAYPVFNEVLLPRLGQYIMPEKTEIIKKQSQIEWKKAIEITKSQFGKYIRQFRKVYDDSELLTMLSSSKDEVPKRLKFSAIAAMQAVRINQPIYEELAHAV</sequence>
<evidence type="ECO:0000313" key="2">
    <source>
        <dbReference type="EMBL" id="QNX07070.1"/>
    </source>
</evidence>
<feature type="domain" description="Replication initiation protein-like C-terminal" evidence="1">
    <location>
        <begin position="272"/>
        <end position="427"/>
    </location>
</feature>
<keyword evidence="2" id="KW-0396">Initiation factor</keyword>
<dbReference type="Proteomes" id="UP000516862">
    <property type="component" value="Chromosome"/>
</dbReference>
<dbReference type="EMBL" id="CP061561">
    <property type="protein sequence ID" value="QNX07070.1"/>
    <property type="molecule type" value="Genomic_DNA"/>
</dbReference>
<name>A0A7H2PW37_9GAMM</name>
<accession>A0A7H2PW37</accession>
<evidence type="ECO:0000259" key="1">
    <source>
        <dbReference type="Pfam" id="PF02486"/>
    </source>
</evidence>